<dbReference type="GO" id="GO:0051957">
    <property type="term" value="P:positive regulation of amino acid transport"/>
    <property type="evidence" value="ECO:0007669"/>
    <property type="project" value="TreeGrafter"/>
</dbReference>
<reference evidence="12" key="3">
    <citation type="submission" date="2025-09" db="UniProtKB">
        <authorList>
            <consortium name="Ensembl"/>
        </authorList>
    </citation>
    <scope>IDENTIFICATION</scope>
</reference>
<keyword evidence="4 9" id="KW-0812">Transmembrane</keyword>
<protein>
    <submittedName>
        <fullName evidence="12">Collectrin, amino acid transport regulator</fullName>
    </submittedName>
</protein>
<dbReference type="OMA" id="AYEWNES"/>
<accession>A0A3P8X0M0</accession>
<dbReference type="InterPro" id="IPR042944">
    <property type="entry name" value="Collectrin"/>
</dbReference>
<dbReference type="InParanoid" id="A0A3P8X0M0"/>
<keyword evidence="7 9" id="KW-0472">Membrane</keyword>
<evidence type="ECO:0000256" key="7">
    <source>
        <dbReference type="ARBA" id="ARBA00023136"/>
    </source>
</evidence>
<evidence type="ECO:0000256" key="4">
    <source>
        <dbReference type="ARBA" id="ARBA00022692"/>
    </source>
</evidence>
<dbReference type="CTD" id="57393"/>
<dbReference type="PANTHER" id="PTHR46884:SF1">
    <property type="entry name" value="COLLECTRIN"/>
    <property type="match status" value="1"/>
</dbReference>
<keyword evidence="2" id="KW-1003">Cell membrane</keyword>
<dbReference type="GeneID" id="103397262"/>
<dbReference type="GO" id="GO:0070062">
    <property type="term" value="C:extracellular exosome"/>
    <property type="evidence" value="ECO:0007669"/>
    <property type="project" value="TreeGrafter"/>
</dbReference>
<keyword evidence="3" id="KW-0597">Phosphoprotein</keyword>
<feature type="signal peptide" evidence="10">
    <location>
        <begin position="1"/>
        <end position="16"/>
    </location>
</feature>
<dbReference type="KEGG" id="csem:103397262"/>
<feature type="domain" description="Collectrin-like" evidence="11">
    <location>
        <begin position="24"/>
        <end position="212"/>
    </location>
</feature>
<evidence type="ECO:0000259" key="11">
    <source>
        <dbReference type="PROSITE" id="PS52010"/>
    </source>
</evidence>
<reference evidence="12" key="2">
    <citation type="submission" date="2025-08" db="UniProtKB">
        <authorList>
            <consortium name="Ensembl"/>
        </authorList>
    </citation>
    <scope>IDENTIFICATION</scope>
</reference>
<dbReference type="GO" id="GO:0005886">
    <property type="term" value="C:plasma membrane"/>
    <property type="evidence" value="ECO:0007669"/>
    <property type="project" value="UniProtKB-SubCell"/>
</dbReference>
<dbReference type="OrthoDB" id="9899436at2759"/>
<comment type="subcellular location">
    <subcellularLocation>
        <location evidence="1">Cell membrane</location>
        <topology evidence="1">Single-pass type I membrane protein</topology>
    </subcellularLocation>
</comment>
<dbReference type="PANTHER" id="PTHR46884">
    <property type="entry name" value="COLLECTRIN"/>
    <property type="match status" value="1"/>
</dbReference>
<evidence type="ECO:0000256" key="10">
    <source>
        <dbReference type="SAM" id="SignalP"/>
    </source>
</evidence>
<reference evidence="12 13" key="1">
    <citation type="journal article" date="2014" name="Nat. Genet.">
        <title>Whole-genome sequence of a flatfish provides insights into ZW sex chromosome evolution and adaptation to a benthic lifestyle.</title>
        <authorList>
            <person name="Chen S."/>
            <person name="Zhang G."/>
            <person name="Shao C."/>
            <person name="Huang Q."/>
            <person name="Liu G."/>
            <person name="Zhang P."/>
            <person name="Song W."/>
            <person name="An N."/>
            <person name="Chalopin D."/>
            <person name="Volff J.N."/>
            <person name="Hong Y."/>
            <person name="Li Q."/>
            <person name="Sha Z."/>
            <person name="Zhou H."/>
            <person name="Xie M."/>
            <person name="Yu Q."/>
            <person name="Liu Y."/>
            <person name="Xiang H."/>
            <person name="Wang N."/>
            <person name="Wu K."/>
            <person name="Yang C."/>
            <person name="Zhou Q."/>
            <person name="Liao X."/>
            <person name="Yang L."/>
            <person name="Hu Q."/>
            <person name="Zhang J."/>
            <person name="Meng L."/>
            <person name="Jin L."/>
            <person name="Tian Y."/>
            <person name="Lian J."/>
            <person name="Yang J."/>
            <person name="Miao G."/>
            <person name="Liu S."/>
            <person name="Liang Z."/>
            <person name="Yan F."/>
            <person name="Li Y."/>
            <person name="Sun B."/>
            <person name="Zhang H."/>
            <person name="Zhang J."/>
            <person name="Zhu Y."/>
            <person name="Du M."/>
            <person name="Zhao Y."/>
            <person name="Schartl M."/>
            <person name="Tang Q."/>
            <person name="Wang J."/>
        </authorList>
    </citation>
    <scope>NUCLEOTIDE SEQUENCE</scope>
</reference>
<dbReference type="PROSITE" id="PS52010">
    <property type="entry name" value="COLLECTRIN_LIKE"/>
    <property type="match status" value="1"/>
</dbReference>
<keyword evidence="6 9" id="KW-1133">Transmembrane helix</keyword>
<evidence type="ECO:0000313" key="13">
    <source>
        <dbReference type="Proteomes" id="UP000265120"/>
    </source>
</evidence>
<evidence type="ECO:0000256" key="6">
    <source>
        <dbReference type="ARBA" id="ARBA00022989"/>
    </source>
</evidence>
<dbReference type="FunCoup" id="A0A3P8X0M0">
    <property type="interactions" value="836"/>
</dbReference>
<evidence type="ECO:0000256" key="1">
    <source>
        <dbReference type="ARBA" id="ARBA00004251"/>
    </source>
</evidence>
<dbReference type="GeneTree" id="ENSGT00940000160862"/>
<keyword evidence="5 10" id="KW-0732">Signal</keyword>
<name>A0A3P8X0M0_CYNSE</name>
<evidence type="ECO:0000256" key="5">
    <source>
        <dbReference type="ARBA" id="ARBA00022729"/>
    </source>
</evidence>
<evidence type="ECO:0000256" key="9">
    <source>
        <dbReference type="SAM" id="Phobius"/>
    </source>
</evidence>
<keyword evidence="8" id="KW-0325">Glycoprotein</keyword>
<evidence type="ECO:0000256" key="2">
    <source>
        <dbReference type="ARBA" id="ARBA00022475"/>
    </source>
</evidence>
<dbReference type="RefSeq" id="XP_008333700.1">
    <property type="nucleotide sequence ID" value="XM_008335478.3"/>
</dbReference>
<evidence type="ECO:0000256" key="3">
    <source>
        <dbReference type="ARBA" id="ARBA00022553"/>
    </source>
</evidence>
<evidence type="ECO:0000313" key="12">
    <source>
        <dbReference type="Ensembl" id="ENSCSEP00000031241.1"/>
    </source>
</evidence>
<dbReference type="InterPro" id="IPR031588">
    <property type="entry name" value="Collectrin_dom"/>
</dbReference>
<sequence>MWKNTFFLFFILSACAEELCKPDASNGYKVRLSLKTALGDDAYTWNKNEMFLFQSTLAFAMRTSHTGQSYEISNIVVCNETDRVSFWFVVTSPGNPTELVENYIVEEAIRKSRHRINSAFLLTDKTLEFVGILPTLATPVSYDTPPWLIVFGVLMGIIVAGIIVLLASSIVKRKRKTRRTDEEEADEETRVKTMDNGVYNMSFSVEDKLTQM</sequence>
<dbReference type="PROSITE" id="PS51257">
    <property type="entry name" value="PROKAR_LIPOPROTEIN"/>
    <property type="match status" value="1"/>
</dbReference>
<organism evidence="12 13">
    <name type="scientific">Cynoglossus semilaevis</name>
    <name type="common">Tongue sole</name>
    <dbReference type="NCBI Taxonomy" id="244447"/>
    <lineage>
        <taxon>Eukaryota</taxon>
        <taxon>Metazoa</taxon>
        <taxon>Chordata</taxon>
        <taxon>Craniata</taxon>
        <taxon>Vertebrata</taxon>
        <taxon>Euteleostomi</taxon>
        <taxon>Actinopterygii</taxon>
        <taxon>Neopterygii</taxon>
        <taxon>Teleostei</taxon>
        <taxon>Neoteleostei</taxon>
        <taxon>Acanthomorphata</taxon>
        <taxon>Carangaria</taxon>
        <taxon>Pleuronectiformes</taxon>
        <taxon>Pleuronectoidei</taxon>
        <taxon>Cynoglossidae</taxon>
        <taxon>Cynoglossinae</taxon>
        <taxon>Cynoglossus</taxon>
    </lineage>
</organism>
<dbReference type="AlphaFoldDB" id="A0A3P8X0M0"/>
<proteinExistence type="predicted"/>
<dbReference type="Ensembl" id="ENSCSET00000031648.1">
    <property type="protein sequence ID" value="ENSCSEP00000031241.1"/>
    <property type="gene ID" value="ENSCSEG00000020001.1"/>
</dbReference>
<dbReference type="Proteomes" id="UP000265120">
    <property type="component" value="Chromosome 2"/>
</dbReference>
<dbReference type="Pfam" id="PF16959">
    <property type="entry name" value="Collectrin"/>
    <property type="match status" value="1"/>
</dbReference>
<keyword evidence="13" id="KW-1185">Reference proteome</keyword>
<evidence type="ECO:0000256" key="8">
    <source>
        <dbReference type="ARBA" id="ARBA00023180"/>
    </source>
</evidence>
<feature type="chain" id="PRO_5018335165" evidence="10">
    <location>
        <begin position="17"/>
        <end position="212"/>
    </location>
</feature>
<dbReference type="STRING" id="244447.ENSCSEP00000031241"/>
<feature type="transmembrane region" description="Helical" evidence="9">
    <location>
        <begin position="147"/>
        <end position="171"/>
    </location>
</feature>